<proteinExistence type="predicted"/>
<sequence length="836" mass="94409">MSYLCRPRSPLHPPIEVPSKAKESYDGLLLETYPQRRGYGTKTCTEWTNLFASPTEDFKAFLQTWLFFGLLDQALIPSPQKSSMSLEGLCTTLDRPHRTIIDTAKVGSLVQEWLTLRHSSPTYPSNDRPKQVIVFVLKILNCMERHDQDEFSVPANSFPINLVEYLMVRPVKNPLSPEITLSINLLLDTIMTELQLDPSNSKSSHRNVTTFKTNRLSRWASPITWRMRKDGWCQYNISMLHERLNSSGLCFASEFERPLPYSSHPAIRVTQVLNSGAITEPSKDDGVCTHYRCAQTILKPEEYATKHVDSCSGCVDMVADRNEVHDILLKQGTFPLVLVIDEDDEEINLHPYDDSVSYVAISHVWSDGLGNLSRNALPKCQMLRLSRYVRGLEGEDTKGILLFWLDTLCVPPDPIEQNEQILNAQEMAIALMRKTYEDARAVLVLDSWLLTHPIANIQPTEVLMRIVSSNWNTRLWTLQEGALARKLLFQFGDVAFDSELGIEDMLHERSTVPTATLHTTIVQCFEDIRALVWNDMSRPNLVALMHALKIRSTSVASDEALCLAALMKVDLAQVIKAPEEQRMRTFWSLVKEAPQWIIFYTGVKLQDPGYRWAPRSFLRPQSRLQDIRTNLPLRSQANILGQVTRDGLRVSFAGLDLHIHHVGPIQGAVFFCNDAGQYFEGTIPQEQNAEKIAGMFHHDHARFFTQMEGTSYLVMDVEGFLKANRACWRCIRGRPAVVLHVVLQHEAALSMSHCSGLLAAPSDRRSQDGSINIHGICRINISRLGTADECIKYISGLLNIPTNDFQPVSGGFQRSNGTIFPIADSIFSSSPSWCVD</sequence>
<dbReference type="STRING" id="105696.A0A1Y2LIU9"/>
<dbReference type="InParanoid" id="A0A1Y2LIU9"/>
<evidence type="ECO:0008006" key="3">
    <source>
        <dbReference type="Google" id="ProtNLM"/>
    </source>
</evidence>
<dbReference type="PANTHER" id="PTHR39596:SF2">
    <property type="entry name" value="HET DOMAIN PROTEIN (AFU_ORTHOLOGUE AFUA_1G17550)-RELATED"/>
    <property type="match status" value="1"/>
</dbReference>
<dbReference type="AlphaFoldDB" id="A0A1Y2LIU9"/>
<dbReference type="Proteomes" id="UP000193240">
    <property type="component" value="Unassembled WGS sequence"/>
</dbReference>
<protein>
    <recommendedName>
        <fullName evidence="3">Heterokaryon incompatibility domain-containing protein</fullName>
    </recommendedName>
</protein>
<evidence type="ECO:0000313" key="2">
    <source>
        <dbReference type="Proteomes" id="UP000193240"/>
    </source>
</evidence>
<keyword evidence="2" id="KW-1185">Reference proteome</keyword>
<gene>
    <name evidence="1" type="ORF">B5807_11671</name>
</gene>
<dbReference type="EMBL" id="KZ107861">
    <property type="protein sequence ID" value="OSS43826.1"/>
    <property type="molecule type" value="Genomic_DNA"/>
</dbReference>
<accession>A0A1Y2LIU9</accession>
<organism evidence="1 2">
    <name type="scientific">Epicoccum nigrum</name>
    <name type="common">Soil fungus</name>
    <name type="synonym">Epicoccum purpurascens</name>
    <dbReference type="NCBI Taxonomy" id="105696"/>
    <lineage>
        <taxon>Eukaryota</taxon>
        <taxon>Fungi</taxon>
        <taxon>Dikarya</taxon>
        <taxon>Ascomycota</taxon>
        <taxon>Pezizomycotina</taxon>
        <taxon>Dothideomycetes</taxon>
        <taxon>Pleosporomycetidae</taxon>
        <taxon>Pleosporales</taxon>
        <taxon>Pleosporineae</taxon>
        <taxon>Didymellaceae</taxon>
        <taxon>Epicoccum</taxon>
    </lineage>
</organism>
<name>A0A1Y2LIU9_EPING</name>
<dbReference type="OMA" id="WRWAPRS"/>
<evidence type="ECO:0000313" key="1">
    <source>
        <dbReference type="EMBL" id="OSS43826.1"/>
    </source>
</evidence>
<reference evidence="1 2" key="1">
    <citation type="journal article" date="2017" name="Genome Announc.">
        <title>Genome sequence of the saprophytic ascomycete Epicoccum nigrum ICMP 19927 strain isolated from New Zealand.</title>
        <authorList>
            <person name="Fokin M."/>
            <person name="Fleetwood D."/>
            <person name="Weir B.S."/>
            <person name="Villas-Boas S.G."/>
        </authorList>
    </citation>
    <scope>NUCLEOTIDE SEQUENCE [LARGE SCALE GENOMIC DNA]</scope>
    <source>
        <strain evidence="1 2">ICMP 19927</strain>
    </source>
</reference>
<dbReference type="PANTHER" id="PTHR39596">
    <property type="match status" value="1"/>
</dbReference>